<dbReference type="Proteomes" id="UP001589605">
    <property type="component" value="Unassembled WGS sequence"/>
</dbReference>
<dbReference type="InterPro" id="IPR003439">
    <property type="entry name" value="ABC_transporter-like_ATP-bd"/>
</dbReference>
<dbReference type="PROSITE" id="PS50893">
    <property type="entry name" value="ABC_TRANSPORTER_2"/>
    <property type="match status" value="1"/>
</dbReference>
<dbReference type="GO" id="GO:0005524">
    <property type="term" value="F:ATP binding"/>
    <property type="evidence" value="ECO:0007669"/>
    <property type="project" value="UniProtKB-KW"/>
</dbReference>
<dbReference type="InterPro" id="IPR050093">
    <property type="entry name" value="ABC_SmlMolc_Importer"/>
</dbReference>
<comment type="caution">
    <text evidence="5">The sequence shown here is derived from an EMBL/GenBank/DDBJ whole genome shotgun (WGS) entry which is preliminary data.</text>
</comment>
<evidence type="ECO:0000313" key="6">
    <source>
        <dbReference type="Proteomes" id="UP001589605"/>
    </source>
</evidence>
<sequence length="323" mass="37220">MLKVQNISFGYNAKTILHNISFSVEQGQHVSIIGESGSGKSTLIKLLYGTYDLPEGEIFWNDKPILGPKFNLVIGYDFMKYVAQEFDLMPFISVKENIGKFLSNFFPEEKERRTTELIALVDLVEFTDVKVKLLSGGQKQRVALARAIARQPEIIILDEPFSHIDNFQKQTLRRNLFKYLKEKHISCVVATHDREDVLPYSDRMIVLNNGKIIASDTPKQLYKNPEKPLIASFFDEFNTFEASDLGFQPSEKTVFIYAHELEVSNNPLLKLKVTHNYFRGNTYLIEAEFKSRSIFFYHKEPLALDEFTNIALTESAKKRLELE</sequence>
<accession>A0ABV5EY26</accession>
<dbReference type="PROSITE" id="PS00211">
    <property type="entry name" value="ABC_TRANSPORTER_1"/>
    <property type="match status" value="1"/>
</dbReference>
<keyword evidence="1" id="KW-0813">Transport</keyword>
<dbReference type="SUPFAM" id="SSF52540">
    <property type="entry name" value="P-loop containing nucleoside triphosphate hydrolases"/>
    <property type="match status" value="1"/>
</dbReference>
<keyword evidence="2" id="KW-0547">Nucleotide-binding</keyword>
<dbReference type="Gene3D" id="3.40.50.300">
    <property type="entry name" value="P-loop containing nucleotide triphosphate hydrolases"/>
    <property type="match status" value="1"/>
</dbReference>
<dbReference type="PANTHER" id="PTHR42781:SF4">
    <property type="entry name" value="SPERMIDINE_PUTRESCINE IMPORT ATP-BINDING PROTEIN POTA"/>
    <property type="match status" value="1"/>
</dbReference>
<dbReference type="InterPro" id="IPR027417">
    <property type="entry name" value="P-loop_NTPase"/>
</dbReference>
<reference evidence="5 6" key="1">
    <citation type="submission" date="2024-09" db="EMBL/GenBank/DDBJ databases">
        <authorList>
            <person name="Sun Q."/>
            <person name="Mori K."/>
        </authorList>
    </citation>
    <scope>NUCLEOTIDE SEQUENCE [LARGE SCALE GENOMIC DNA]</scope>
    <source>
        <strain evidence="5 6">CECT 8286</strain>
    </source>
</reference>
<evidence type="ECO:0000313" key="5">
    <source>
        <dbReference type="EMBL" id="MFB9052089.1"/>
    </source>
</evidence>
<dbReference type="InterPro" id="IPR017871">
    <property type="entry name" value="ABC_transporter-like_CS"/>
</dbReference>
<feature type="domain" description="ABC transporter" evidence="4">
    <location>
        <begin position="2"/>
        <end position="234"/>
    </location>
</feature>
<evidence type="ECO:0000256" key="1">
    <source>
        <dbReference type="ARBA" id="ARBA00022448"/>
    </source>
</evidence>
<dbReference type="InterPro" id="IPR003593">
    <property type="entry name" value="AAA+_ATPase"/>
</dbReference>
<evidence type="ECO:0000259" key="4">
    <source>
        <dbReference type="PROSITE" id="PS50893"/>
    </source>
</evidence>
<protein>
    <submittedName>
        <fullName evidence="5">ABC transporter ATP-binding protein</fullName>
    </submittedName>
</protein>
<keyword evidence="6" id="KW-1185">Reference proteome</keyword>
<evidence type="ECO:0000256" key="2">
    <source>
        <dbReference type="ARBA" id="ARBA00022741"/>
    </source>
</evidence>
<keyword evidence="3 5" id="KW-0067">ATP-binding</keyword>
<dbReference type="SMART" id="SM00382">
    <property type="entry name" value="AAA"/>
    <property type="match status" value="1"/>
</dbReference>
<dbReference type="Pfam" id="PF00005">
    <property type="entry name" value="ABC_tran"/>
    <property type="match status" value="1"/>
</dbReference>
<proteinExistence type="predicted"/>
<dbReference type="PANTHER" id="PTHR42781">
    <property type="entry name" value="SPERMIDINE/PUTRESCINE IMPORT ATP-BINDING PROTEIN POTA"/>
    <property type="match status" value="1"/>
</dbReference>
<organism evidence="5 6">
    <name type="scientific">Formosa undariae</name>
    <dbReference type="NCBI Taxonomy" id="1325436"/>
    <lineage>
        <taxon>Bacteria</taxon>
        <taxon>Pseudomonadati</taxon>
        <taxon>Bacteroidota</taxon>
        <taxon>Flavobacteriia</taxon>
        <taxon>Flavobacteriales</taxon>
        <taxon>Flavobacteriaceae</taxon>
        <taxon>Formosa</taxon>
    </lineage>
</organism>
<name>A0ABV5EY26_9FLAO</name>
<gene>
    <name evidence="5" type="ORF">ACFFVB_03255</name>
</gene>
<evidence type="ECO:0000256" key="3">
    <source>
        <dbReference type="ARBA" id="ARBA00022840"/>
    </source>
</evidence>
<dbReference type="RefSeq" id="WP_382381116.1">
    <property type="nucleotide sequence ID" value="NZ_JBHMEZ010000001.1"/>
</dbReference>
<dbReference type="EMBL" id="JBHMEZ010000001">
    <property type="protein sequence ID" value="MFB9052089.1"/>
    <property type="molecule type" value="Genomic_DNA"/>
</dbReference>